<dbReference type="CDD" id="cd05233">
    <property type="entry name" value="SDR_c"/>
    <property type="match status" value="1"/>
</dbReference>
<comment type="similarity">
    <text evidence="1 3">Belongs to the short-chain dehydrogenases/reductases (SDR) family.</text>
</comment>
<gene>
    <name evidence="5" type="ORF">C0039_10575</name>
</gene>
<evidence type="ECO:0000256" key="3">
    <source>
        <dbReference type="RuleBase" id="RU000363"/>
    </source>
</evidence>
<dbReference type="PANTHER" id="PTHR44196">
    <property type="entry name" value="DEHYDROGENASE/REDUCTASE SDR FAMILY MEMBER 7B"/>
    <property type="match status" value="1"/>
</dbReference>
<accession>A0A2N5X2L0</accession>
<keyword evidence="6" id="KW-1185">Reference proteome</keyword>
<dbReference type="Proteomes" id="UP000235005">
    <property type="component" value="Unassembled WGS sequence"/>
</dbReference>
<dbReference type="InterPro" id="IPR036291">
    <property type="entry name" value="NAD(P)-bd_dom_sf"/>
</dbReference>
<dbReference type="SMART" id="SM00822">
    <property type="entry name" value="PKS_KR"/>
    <property type="match status" value="1"/>
</dbReference>
<dbReference type="GO" id="GO:0016491">
    <property type="term" value="F:oxidoreductase activity"/>
    <property type="evidence" value="ECO:0007669"/>
    <property type="project" value="UniProtKB-KW"/>
</dbReference>
<dbReference type="PRINTS" id="PR00080">
    <property type="entry name" value="SDRFAMILY"/>
</dbReference>
<dbReference type="SUPFAM" id="SSF51735">
    <property type="entry name" value="NAD(P)-binding Rossmann-fold domains"/>
    <property type="match status" value="1"/>
</dbReference>
<comment type="caution">
    <text evidence="5">The sequence shown here is derived from an EMBL/GenBank/DDBJ whole genome shotgun (WGS) entry which is preliminary data.</text>
</comment>
<proteinExistence type="inferred from homology"/>
<dbReference type="PRINTS" id="PR00081">
    <property type="entry name" value="GDHRDH"/>
</dbReference>
<sequence>MEPYRGKGVVITGAASGIGRALAIDLAASGARLALTDVNIDGLEETKRLCGDVVCNIYRVDVANRSEMFGVADAVKHDLGEVDYLFNNAGVALAASINNSTIEEIEWIVNINLWGVVYGTKAFLPVFLSQGGGHIVNISSVMGFVGYPGLGAYCLTKFGVRGFTETLWRELEGTGVCATSVHPAGTATGITHGFRMGQYADEEDRKNVERQARGHSTTPEQAARKILAGVARRKRRIIVSNGSWIIQFLSRMFPSSYPTLMRRLGA</sequence>
<dbReference type="Gene3D" id="3.40.50.720">
    <property type="entry name" value="NAD(P)-binding Rossmann-like Domain"/>
    <property type="match status" value="1"/>
</dbReference>
<evidence type="ECO:0000313" key="5">
    <source>
        <dbReference type="EMBL" id="PLW68721.1"/>
    </source>
</evidence>
<dbReference type="InterPro" id="IPR002347">
    <property type="entry name" value="SDR_fam"/>
</dbReference>
<dbReference type="PANTHER" id="PTHR44196:SF1">
    <property type="entry name" value="DEHYDROGENASE_REDUCTASE SDR FAMILY MEMBER 7B"/>
    <property type="match status" value="1"/>
</dbReference>
<dbReference type="Pfam" id="PF00106">
    <property type="entry name" value="adh_short"/>
    <property type="match status" value="1"/>
</dbReference>
<reference evidence="5 6" key="1">
    <citation type="submission" date="2018-01" db="EMBL/GenBank/DDBJ databases">
        <title>The draft genome sequence of Halioglobus lutimaris HF004.</title>
        <authorList>
            <person name="Du Z.-J."/>
            <person name="Shi M.-J."/>
        </authorList>
    </citation>
    <scope>NUCLEOTIDE SEQUENCE [LARGE SCALE GENOMIC DNA]</scope>
    <source>
        <strain evidence="5 6">HF004</strain>
    </source>
</reference>
<evidence type="ECO:0000259" key="4">
    <source>
        <dbReference type="SMART" id="SM00822"/>
    </source>
</evidence>
<dbReference type="InterPro" id="IPR057326">
    <property type="entry name" value="KR_dom"/>
</dbReference>
<evidence type="ECO:0000313" key="6">
    <source>
        <dbReference type="Proteomes" id="UP000235005"/>
    </source>
</evidence>
<protein>
    <submittedName>
        <fullName evidence="5">SDR family NAD(P)-dependent oxidoreductase</fullName>
    </submittedName>
</protein>
<dbReference type="OrthoDB" id="9810734at2"/>
<dbReference type="AlphaFoldDB" id="A0A2N5X2L0"/>
<dbReference type="RefSeq" id="WP_076001532.1">
    <property type="nucleotide sequence ID" value="NZ_PKUS01000011.1"/>
</dbReference>
<dbReference type="GO" id="GO:0016020">
    <property type="term" value="C:membrane"/>
    <property type="evidence" value="ECO:0007669"/>
    <property type="project" value="TreeGrafter"/>
</dbReference>
<organism evidence="5 6">
    <name type="scientific">Pseudohalioglobus lutimaris</name>
    <dbReference type="NCBI Taxonomy" id="1737061"/>
    <lineage>
        <taxon>Bacteria</taxon>
        <taxon>Pseudomonadati</taxon>
        <taxon>Pseudomonadota</taxon>
        <taxon>Gammaproteobacteria</taxon>
        <taxon>Cellvibrionales</taxon>
        <taxon>Halieaceae</taxon>
        <taxon>Pseudohalioglobus</taxon>
    </lineage>
</organism>
<name>A0A2N5X2L0_9GAMM</name>
<dbReference type="EMBL" id="PKUS01000011">
    <property type="protein sequence ID" value="PLW68721.1"/>
    <property type="molecule type" value="Genomic_DNA"/>
</dbReference>
<evidence type="ECO:0000256" key="1">
    <source>
        <dbReference type="ARBA" id="ARBA00006484"/>
    </source>
</evidence>
<feature type="domain" description="Ketoreductase" evidence="4">
    <location>
        <begin position="7"/>
        <end position="190"/>
    </location>
</feature>
<keyword evidence="2" id="KW-0560">Oxidoreductase</keyword>
<evidence type="ECO:0000256" key="2">
    <source>
        <dbReference type="ARBA" id="ARBA00023002"/>
    </source>
</evidence>